<dbReference type="STRING" id="391587.KAOT1_19877"/>
<keyword evidence="1" id="KW-0175">Coiled coil</keyword>
<reference evidence="2 3" key="1">
    <citation type="journal article" date="2011" name="J. Bacteriol.">
        <title>Genome sequence of the algicidal bacterium Kordia algicida OT-1.</title>
        <authorList>
            <person name="Lee H.S."/>
            <person name="Kang S.G."/>
            <person name="Kwon K.K."/>
            <person name="Lee J.H."/>
            <person name="Kim S.J."/>
        </authorList>
    </citation>
    <scope>NUCLEOTIDE SEQUENCE [LARGE SCALE GENOMIC DNA]</scope>
    <source>
        <strain evidence="2 3">OT-1</strain>
    </source>
</reference>
<evidence type="ECO:0000313" key="2">
    <source>
        <dbReference type="EMBL" id="EDP97456.1"/>
    </source>
</evidence>
<dbReference type="HOGENOM" id="CLU_040423_0_0_10"/>
<proteinExistence type="predicted"/>
<gene>
    <name evidence="2" type="ORF">KAOT1_19877</name>
</gene>
<accession>A9DPK4</accession>
<dbReference type="EMBL" id="ABIB01000002">
    <property type="protein sequence ID" value="EDP97456.1"/>
    <property type="molecule type" value="Genomic_DNA"/>
</dbReference>
<dbReference type="AlphaFoldDB" id="A9DPK4"/>
<dbReference type="Gene3D" id="3.40.50.410">
    <property type="entry name" value="von Willebrand factor, type A domain"/>
    <property type="match status" value="1"/>
</dbReference>
<protein>
    <submittedName>
        <fullName evidence="2">Uncharacterized protein</fullName>
    </submittedName>
</protein>
<dbReference type="InterPro" id="IPR036465">
    <property type="entry name" value="vWFA_dom_sf"/>
</dbReference>
<dbReference type="SUPFAM" id="SSF53300">
    <property type="entry name" value="vWA-like"/>
    <property type="match status" value="1"/>
</dbReference>
<dbReference type="eggNOG" id="COG2304">
    <property type="taxonomic scope" value="Bacteria"/>
</dbReference>
<comment type="caution">
    <text evidence="2">The sequence shown here is derived from an EMBL/GenBank/DDBJ whole genome shotgun (WGS) entry which is preliminary data.</text>
</comment>
<sequence length="392" mass="43954">MKTLNVLFAGALLFTMSCKGNSKNDTALLNEAKTTTAVIESKDLLQTKKQNTIKVALLLDTSNSMDGLIHQAKAQLWEIINELSYAKCDDEKPKLEIALYEYGNSTLSAEEGYIRQVLGFSNDLDEISEKLFSLTTSGGSEFCGHVIQTSMDELNWGNNPKDLKLLFIAGNEPFTQGKVNYRDAITNACEKDVVINTIFCGNYQQGISGMWKDGAVQGKGDYMTIAHNRNIVYVKTPYDQKIMEYNTQLNKTYIAYGSRGSYKVTQQATQDFNANSINEEIAVDRAVSKSSSFYTNSSWDLVDGIANDSVKLEELTEAELPKELKGKSKEQIAAYVAKKQKERKEIQRNIRELDAKRKAYISEKSKKDGKDDLESAMIKAIKTQAARKNYTW</sequence>
<dbReference type="PROSITE" id="PS51257">
    <property type="entry name" value="PROKAR_LIPOPROTEIN"/>
    <property type="match status" value="1"/>
</dbReference>
<name>A9DPK4_9FLAO</name>
<dbReference type="Proteomes" id="UP000002945">
    <property type="component" value="Unassembled WGS sequence"/>
</dbReference>
<feature type="coiled-coil region" evidence="1">
    <location>
        <begin position="336"/>
        <end position="363"/>
    </location>
</feature>
<organism evidence="2 3">
    <name type="scientific">Kordia algicida OT-1</name>
    <dbReference type="NCBI Taxonomy" id="391587"/>
    <lineage>
        <taxon>Bacteria</taxon>
        <taxon>Pseudomonadati</taxon>
        <taxon>Bacteroidota</taxon>
        <taxon>Flavobacteriia</taxon>
        <taxon>Flavobacteriales</taxon>
        <taxon>Flavobacteriaceae</taxon>
        <taxon>Kordia</taxon>
    </lineage>
</organism>
<keyword evidence="3" id="KW-1185">Reference proteome</keyword>
<evidence type="ECO:0000313" key="3">
    <source>
        <dbReference type="Proteomes" id="UP000002945"/>
    </source>
</evidence>
<dbReference type="RefSeq" id="WP_007096506.1">
    <property type="nucleotide sequence ID" value="NZ_CP142125.1"/>
</dbReference>
<evidence type="ECO:0000256" key="1">
    <source>
        <dbReference type="SAM" id="Coils"/>
    </source>
</evidence>